<keyword evidence="2" id="KW-1003">Cell membrane</keyword>
<keyword evidence="4 8" id="KW-1133">Transmembrane helix</keyword>
<protein>
    <submittedName>
        <fullName evidence="9">Uncharacterized protein</fullName>
    </submittedName>
</protein>
<dbReference type="Gene3D" id="3.40.190.10">
    <property type="entry name" value="Periplasmic binding protein-like II"/>
    <property type="match status" value="1"/>
</dbReference>
<feature type="transmembrane region" description="Helical" evidence="8">
    <location>
        <begin position="311"/>
        <end position="327"/>
    </location>
</feature>
<dbReference type="PANTHER" id="PTHR42643">
    <property type="entry name" value="IONOTROPIC RECEPTOR 20A-RELATED"/>
    <property type="match status" value="1"/>
</dbReference>
<keyword evidence="6" id="KW-0675">Receptor</keyword>
<evidence type="ECO:0000256" key="4">
    <source>
        <dbReference type="ARBA" id="ARBA00022989"/>
    </source>
</evidence>
<name>A0A194PTV1_PAPXU</name>
<evidence type="ECO:0000256" key="8">
    <source>
        <dbReference type="SAM" id="Phobius"/>
    </source>
</evidence>
<evidence type="ECO:0000313" key="10">
    <source>
        <dbReference type="Proteomes" id="UP000053268"/>
    </source>
</evidence>
<evidence type="ECO:0000256" key="1">
    <source>
        <dbReference type="ARBA" id="ARBA00004651"/>
    </source>
</evidence>
<dbReference type="InterPro" id="IPR052192">
    <property type="entry name" value="Insect_Ionotropic_Sensory_Rcpt"/>
</dbReference>
<evidence type="ECO:0000256" key="3">
    <source>
        <dbReference type="ARBA" id="ARBA00022692"/>
    </source>
</evidence>
<proteinExistence type="predicted"/>
<evidence type="ECO:0000256" key="5">
    <source>
        <dbReference type="ARBA" id="ARBA00023136"/>
    </source>
</evidence>
<dbReference type="Proteomes" id="UP000053268">
    <property type="component" value="Unassembled WGS sequence"/>
</dbReference>
<organism evidence="9 10">
    <name type="scientific">Papilio xuthus</name>
    <name type="common">Asian swallowtail butterfly</name>
    <dbReference type="NCBI Taxonomy" id="66420"/>
    <lineage>
        <taxon>Eukaryota</taxon>
        <taxon>Metazoa</taxon>
        <taxon>Ecdysozoa</taxon>
        <taxon>Arthropoda</taxon>
        <taxon>Hexapoda</taxon>
        <taxon>Insecta</taxon>
        <taxon>Pterygota</taxon>
        <taxon>Neoptera</taxon>
        <taxon>Endopterygota</taxon>
        <taxon>Lepidoptera</taxon>
        <taxon>Glossata</taxon>
        <taxon>Ditrysia</taxon>
        <taxon>Papilionoidea</taxon>
        <taxon>Papilionidae</taxon>
        <taxon>Papilioninae</taxon>
        <taxon>Papilio</taxon>
    </lineage>
</organism>
<comment type="subcellular location">
    <subcellularLocation>
        <location evidence="1">Cell membrane</location>
        <topology evidence="1">Multi-pass membrane protein</topology>
    </subcellularLocation>
</comment>
<evidence type="ECO:0000313" key="9">
    <source>
        <dbReference type="EMBL" id="KPI96841.1"/>
    </source>
</evidence>
<feature type="transmembrane region" description="Helical" evidence="8">
    <location>
        <begin position="259"/>
        <end position="282"/>
    </location>
</feature>
<keyword evidence="10" id="KW-1185">Reference proteome</keyword>
<reference evidence="9 10" key="1">
    <citation type="journal article" date="2015" name="Nat. Commun.">
        <title>Outbred genome sequencing and CRISPR/Cas9 gene editing in butterflies.</title>
        <authorList>
            <person name="Li X."/>
            <person name="Fan D."/>
            <person name="Zhang W."/>
            <person name="Liu G."/>
            <person name="Zhang L."/>
            <person name="Zhao L."/>
            <person name="Fang X."/>
            <person name="Chen L."/>
            <person name="Dong Y."/>
            <person name="Chen Y."/>
            <person name="Ding Y."/>
            <person name="Zhao R."/>
            <person name="Feng M."/>
            <person name="Zhu Y."/>
            <person name="Feng Y."/>
            <person name="Jiang X."/>
            <person name="Zhu D."/>
            <person name="Xiang H."/>
            <person name="Feng X."/>
            <person name="Li S."/>
            <person name="Wang J."/>
            <person name="Zhang G."/>
            <person name="Kronforst M.R."/>
            <person name="Wang W."/>
        </authorList>
    </citation>
    <scope>NUCLEOTIDE SEQUENCE [LARGE SCALE GENOMIC DNA]</scope>
    <source>
        <strain evidence="9">Ya'a_city_454_Px</strain>
        <tissue evidence="9">Whole body</tissue>
    </source>
</reference>
<keyword evidence="5 8" id="KW-0472">Membrane</keyword>
<evidence type="ECO:0000256" key="6">
    <source>
        <dbReference type="ARBA" id="ARBA00023170"/>
    </source>
</evidence>
<gene>
    <name evidence="9" type="ORF">RR46_04966</name>
</gene>
<dbReference type="AlphaFoldDB" id="A0A194PTV1"/>
<dbReference type="GO" id="GO:0005886">
    <property type="term" value="C:plasma membrane"/>
    <property type="evidence" value="ECO:0007669"/>
    <property type="project" value="UniProtKB-SubCell"/>
</dbReference>
<accession>A0A194PTV1</accession>
<dbReference type="PANTHER" id="PTHR42643:SF30">
    <property type="entry name" value="IONOTROPIC RECEPTOR 40A-RELATED"/>
    <property type="match status" value="1"/>
</dbReference>
<keyword evidence="7" id="KW-0325">Glycoprotein</keyword>
<evidence type="ECO:0000256" key="7">
    <source>
        <dbReference type="ARBA" id="ARBA00023180"/>
    </source>
</evidence>
<sequence>MDFMTVLSRTSYTKLDHENEAYIVTIDNFITFKNEFISHTQEKNWKPDAYYIIVFKEFKQTILTDLFQTLLQLHIFHVAILYASKNSPIHTYNPFQNKNCGKMFEEIIQFDNCSQTNIANIYFNKTEKILNGCTFNVAIPDWPPFTTNPKNNGIVKLNGTEQYLMKILGELEGFNLNYTYTENAEDFYVVENMKATGTLGLIQKGKIDITFGGMLLTYKRAFAFSYLYGYHDNEDEILTLVKKAETVPKWKNIYMEFTYIVWILVLITFVIYFIILSTLFRLKDKCYLILIMWDILFLHSHKLRLKFKGECILLQWVIFAFFINTYYQCNLTGLTTHPNYNYQISNSEDLSKFKLQSCVCSFIKTYIKALSPNKHFNDNNKDCDWLLNSVTVVSKDYTKYTVVLRSVYKFHEYKYKNEFGESLLYEFPRPESKIIYVIYFYKGFPCLGKMHLNALRLRENGLIDKRIRDLKYEVSKASTIAIKDYKASFIFPWHVLVIGFILSTVAFVIELIADYIMRRRMHRIIYLE</sequence>
<keyword evidence="3 8" id="KW-0812">Transmembrane</keyword>
<feature type="transmembrane region" description="Helical" evidence="8">
    <location>
        <begin position="491"/>
        <end position="513"/>
    </location>
</feature>
<dbReference type="SUPFAM" id="SSF53850">
    <property type="entry name" value="Periplasmic binding protein-like II"/>
    <property type="match status" value="1"/>
</dbReference>
<dbReference type="EMBL" id="KQ459592">
    <property type="protein sequence ID" value="KPI96841.1"/>
    <property type="molecule type" value="Genomic_DNA"/>
</dbReference>
<evidence type="ECO:0000256" key="2">
    <source>
        <dbReference type="ARBA" id="ARBA00022475"/>
    </source>
</evidence>